<evidence type="ECO:0000256" key="7">
    <source>
        <dbReference type="RuleBase" id="RU363062"/>
    </source>
</evidence>
<dbReference type="Pfam" id="PF00998">
    <property type="entry name" value="RdRP_3"/>
    <property type="match status" value="1"/>
</dbReference>
<name>A0A8K1P3L0_9TOMB</name>
<keyword evidence="6 7" id="KW-0693">Viral RNA replication</keyword>
<evidence type="ECO:0000256" key="1">
    <source>
        <dbReference type="ARBA" id="ARBA00012494"/>
    </source>
</evidence>
<dbReference type="Gene3D" id="3.30.70.270">
    <property type="match status" value="1"/>
</dbReference>
<evidence type="ECO:0000259" key="8">
    <source>
        <dbReference type="PROSITE" id="PS50507"/>
    </source>
</evidence>
<dbReference type="GO" id="GO:0003723">
    <property type="term" value="F:RNA binding"/>
    <property type="evidence" value="ECO:0007669"/>
    <property type="project" value="InterPro"/>
</dbReference>
<keyword evidence="3 7" id="KW-0808">Transferase</keyword>
<reference evidence="9" key="1">
    <citation type="submission" date="2021-09" db="EMBL/GenBank/DDBJ databases">
        <authorList>
            <person name="Li N.N."/>
        </authorList>
    </citation>
    <scope>NUCLEOTIDE SEQUENCE</scope>
    <source>
        <strain evidence="9">Novel_29</strain>
    </source>
</reference>
<dbReference type="SUPFAM" id="SSF56672">
    <property type="entry name" value="DNA/RNA polymerases"/>
    <property type="match status" value="1"/>
</dbReference>
<evidence type="ECO:0000256" key="6">
    <source>
        <dbReference type="ARBA" id="ARBA00022953"/>
    </source>
</evidence>
<dbReference type="GO" id="GO:0003968">
    <property type="term" value="F:RNA-directed RNA polymerase activity"/>
    <property type="evidence" value="ECO:0007669"/>
    <property type="project" value="UniProtKB-KW"/>
</dbReference>
<evidence type="ECO:0000256" key="3">
    <source>
        <dbReference type="ARBA" id="ARBA00022679"/>
    </source>
</evidence>
<evidence type="ECO:0000256" key="5">
    <source>
        <dbReference type="ARBA" id="ARBA00022741"/>
    </source>
</evidence>
<dbReference type="InterPro" id="IPR007094">
    <property type="entry name" value="RNA-dir_pol_PSvirus"/>
</dbReference>
<dbReference type="GO" id="GO:0000166">
    <property type="term" value="F:nucleotide binding"/>
    <property type="evidence" value="ECO:0007669"/>
    <property type="project" value="UniProtKB-KW"/>
</dbReference>
<dbReference type="PROSITE" id="PS50507">
    <property type="entry name" value="RDRP_SSRNA_POS"/>
    <property type="match status" value="1"/>
</dbReference>
<keyword evidence="5 7" id="KW-0547">Nucleotide-binding</keyword>
<feature type="domain" description="RdRp catalytic" evidence="8">
    <location>
        <begin position="205"/>
        <end position="318"/>
    </location>
</feature>
<dbReference type="GO" id="GO:0039694">
    <property type="term" value="P:viral RNA genome replication"/>
    <property type="evidence" value="ECO:0007669"/>
    <property type="project" value="InterPro"/>
</dbReference>
<comment type="catalytic activity">
    <reaction evidence="7">
        <text>RNA(n) + a ribonucleoside 5'-triphosphate = RNA(n+1) + diphosphate</text>
        <dbReference type="Rhea" id="RHEA:21248"/>
        <dbReference type="Rhea" id="RHEA-COMP:14527"/>
        <dbReference type="Rhea" id="RHEA-COMP:17342"/>
        <dbReference type="ChEBI" id="CHEBI:33019"/>
        <dbReference type="ChEBI" id="CHEBI:61557"/>
        <dbReference type="ChEBI" id="CHEBI:140395"/>
        <dbReference type="EC" id="2.7.7.48"/>
    </reaction>
</comment>
<dbReference type="EMBL" id="OK491505">
    <property type="protein sequence ID" value="UDL14007.1"/>
    <property type="molecule type" value="Genomic_RNA"/>
</dbReference>
<evidence type="ECO:0000313" key="9">
    <source>
        <dbReference type="EMBL" id="UDL14007.1"/>
    </source>
</evidence>
<evidence type="ECO:0000256" key="4">
    <source>
        <dbReference type="ARBA" id="ARBA00022695"/>
    </source>
</evidence>
<evidence type="ECO:0000256" key="2">
    <source>
        <dbReference type="ARBA" id="ARBA00022484"/>
    </source>
</evidence>
<dbReference type="InterPro" id="IPR002166">
    <property type="entry name" value="RNA_pol_HCV"/>
</dbReference>
<keyword evidence="4 7" id="KW-0548">Nucleotidyltransferase</keyword>
<protein>
    <recommendedName>
        <fullName evidence="1 7">RNA-directed RNA polymerase</fullName>
        <ecNumber evidence="1 7">2.7.7.48</ecNumber>
    </recommendedName>
</protein>
<organism evidence="9">
    <name type="scientific">Xiangshan tombus-like virus</name>
    <dbReference type="NCBI Taxonomy" id="2886240"/>
    <lineage>
        <taxon>Viruses</taxon>
        <taxon>Riboviria</taxon>
        <taxon>Orthornavirae</taxon>
        <taxon>Kitrinoviricota</taxon>
        <taxon>Tolucaviricetes</taxon>
        <taxon>Tolivirales</taxon>
        <taxon>Tombusviridae</taxon>
    </lineage>
</organism>
<sequence length="509" mass="58766">MAPASTTIGKLQRLLTRIDVVQWRSNRPSGIRCRYSRIDRRILYFPSILKPNDWYYYPQDNITTVAAFTNRHDPVILPEYDPKRIAGCYKHIKKFVRHPNKLTKQQYVDRISDSTKRALYQRALADIEQGRGYSTRVQPFTKIEKLPATKYKAPRMIQARHLSFNIEYGVYIKPLEDALSANKHFGKGNYLDIGRKVHKLQQKYRFYTEADHSNFDAHITVEQLRLTHTFYQSCYRHNPKLRNLSSKTLSNSCSTRDGVRYKARGSRMSGDVDTSLGNSLINYAIIKDVLHKLNISGEAIVNGDDSIIFTNTPIPQEKAAKLFLKYNQETKIMQSQSNIRKVEFCRTKLIMNNHGQPTMMIDPIRLNDIFGMTYKSTSDYSEHCRQVIACNIACNSSNPLYSYWKEIYEKVYGKLTTAALMSAMIKTLEKKHKMIALKNMTSSPDEGEFNPTVYEAHGNIDRIQDDKNKLIQKLSRIKAAPRLSIAHMEQQTTAMTILVNHQAKTITKI</sequence>
<dbReference type="InterPro" id="IPR043502">
    <property type="entry name" value="DNA/RNA_pol_sf"/>
</dbReference>
<dbReference type="InterPro" id="IPR043128">
    <property type="entry name" value="Rev_trsase/Diguanyl_cyclase"/>
</dbReference>
<dbReference type="EC" id="2.7.7.48" evidence="1 7"/>
<proteinExistence type="predicted"/>
<accession>A0A8K1P3L0</accession>
<keyword evidence="2 7" id="KW-0696">RNA-directed RNA polymerase</keyword>